<evidence type="ECO:0000259" key="2">
    <source>
        <dbReference type="Pfam" id="PF00472"/>
    </source>
</evidence>
<protein>
    <recommendedName>
        <fullName evidence="2">Prokaryotic-type class I peptide chain release factors domain-containing protein</fullName>
    </recommendedName>
</protein>
<dbReference type="GO" id="GO:0003747">
    <property type="term" value="F:translation release factor activity"/>
    <property type="evidence" value="ECO:0007669"/>
    <property type="project" value="InterPro"/>
</dbReference>
<comment type="caution">
    <text evidence="3">The sequence shown here is derived from an EMBL/GenBank/DDBJ whole genome shotgun (WGS) entry which is preliminary data.</text>
</comment>
<dbReference type="Gene3D" id="3.30.160.20">
    <property type="match status" value="1"/>
</dbReference>
<feature type="domain" description="Prokaryotic-type class I peptide chain release factors" evidence="2">
    <location>
        <begin position="127"/>
        <end position="246"/>
    </location>
</feature>
<evidence type="ECO:0000313" key="4">
    <source>
        <dbReference type="Proteomes" id="UP000626109"/>
    </source>
</evidence>
<evidence type="ECO:0000256" key="1">
    <source>
        <dbReference type="SAM" id="MobiDB-lite"/>
    </source>
</evidence>
<dbReference type="EMBL" id="CAJNNW010007682">
    <property type="protein sequence ID" value="CAE8649430.1"/>
    <property type="molecule type" value="Genomic_DNA"/>
</dbReference>
<reference evidence="3" key="1">
    <citation type="submission" date="2021-02" db="EMBL/GenBank/DDBJ databases">
        <authorList>
            <person name="Dougan E. K."/>
            <person name="Rhodes N."/>
            <person name="Thang M."/>
            <person name="Chan C."/>
        </authorList>
    </citation>
    <scope>NUCLEOTIDE SEQUENCE</scope>
</reference>
<dbReference type="PANTHER" id="PTHR47352:SF1">
    <property type="entry name" value="CLASS I PEPTIDE CHAIN RELEASE FACTOR"/>
    <property type="match status" value="1"/>
</dbReference>
<feature type="compositionally biased region" description="Basic and acidic residues" evidence="1">
    <location>
        <begin position="236"/>
        <end position="248"/>
    </location>
</feature>
<dbReference type="Proteomes" id="UP000626109">
    <property type="component" value="Unassembled WGS sequence"/>
</dbReference>
<feature type="compositionally biased region" description="Low complexity" evidence="1">
    <location>
        <begin position="27"/>
        <end position="52"/>
    </location>
</feature>
<dbReference type="AlphaFoldDB" id="A0A813IAA9"/>
<dbReference type="NCBIfam" id="NF006718">
    <property type="entry name" value="PRK09256.1"/>
    <property type="match status" value="1"/>
</dbReference>
<feature type="region of interest" description="Disordered" evidence="1">
    <location>
        <begin position="1"/>
        <end position="57"/>
    </location>
</feature>
<accession>A0A813IAA9</accession>
<dbReference type="PANTHER" id="PTHR47352">
    <property type="entry name" value="CLASS I PEPTIDE CHAIN RELEASE FACTOR"/>
    <property type="match status" value="1"/>
</dbReference>
<name>A0A813IAA9_POLGL</name>
<dbReference type="InterPro" id="IPR000352">
    <property type="entry name" value="Pep_chain_release_fac_I"/>
</dbReference>
<feature type="compositionally biased region" description="Basic and acidic residues" evidence="1">
    <location>
        <begin position="255"/>
        <end position="264"/>
    </location>
</feature>
<sequence length="264" mass="29010">MASSSDSGPWQLPPCARLGGSGGSGSGINHNSHNNSNNHNDNNNSSSSSNIHSCEHRQRRKPRLYGARVALVAWVVAASLQPAWVGSAAKLEPHLRCHRLRGLATRGEAAAQFAAEAKKLKPPSRPISGDDVELRFSRSSGPGGQNVNKLETKAEARFDIQAARFLPDWVKQKLQTQQANRVNNQGILVVAAEEQRTQGDNTRIVMRKLQEMIDQAAYIPKPPDQAKVKKMAKIKGAADKKRIEEKRWKSAKLQKGRDARSGQY</sequence>
<organism evidence="3 4">
    <name type="scientific">Polarella glacialis</name>
    <name type="common">Dinoflagellate</name>
    <dbReference type="NCBI Taxonomy" id="89957"/>
    <lineage>
        <taxon>Eukaryota</taxon>
        <taxon>Sar</taxon>
        <taxon>Alveolata</taxon>
        <taxon>Dinophyceae</taxon>
        <taxon>Suessiales</taxon>
        <taxon>Suessiaceae</taxon>
        <taxon>Polarella</taxon>
    </lineage>
</organism>
<dbReference type="SUPFAM" id="SSF110916">
    <property type="entry name" value="Peptidyl-tRNA hydrolase domain-like"/>
    <property type="match status" value="1"/>
</dbReference>
<proteinExistence type="predicted"/>
<gene>
    <name evidence="3" type="ORF">PGLA2088_LOCUS7410</name>
</gene>
<evidence type="ECO:0000313" key="3">
    <source>
        <dbReference type="EMBL" id="CAE8649430.1"/>
    </source>
</evidence>
<feature type="region of interest" description="Disordered" evidence="1">
    <location>
        <begin position="234"/>
        <end position="264"/>
    </location>
</feature>
<dbReference type="Pfam" id="PF00472">
    <property type="entry name" value="RF-1"/>
    <property type="match status" value="1"/>
</dbReference>